<dbReference type="InterPro" id="IPR012577">
    <property type="entry name" value="NIPSNAP"/>
</dbReference>
<reference evidence="2 3" key="1">
    <citation type="journal article" date="2013" name="ISME J.">
        <title>Comparative genomics of pathogenic lineages of Vibrio nigripulchritudo identifies virulence-associated traits.</title>
        <authorList>
            <person name="Goudenege D."/>
            <person name="Labreuche Y."/>
            <person name="Krin E."/>
            <person name="Ansquer D."/>
            <person name="Mangenot S."/>
            <person name="Calteau A."/>
            <person name="Medigue C."/>
            <person name="Mazel D."/>
            <person name="Polz M.F."/>
            <person name="Le Roux F."/>
        </authorList>
    </citation>
    <scope>NUCLEOTIDE SEQUENCE [LARGE SCALE GENOMIC DNA]</scope>
    <source>
        <strain evidence="2 3">SOn1</strain>
    </source>
</reference>
<gene>
    <name evidence="2" type="ORF">VIBNISOn1_450038</name>
</gene>
<proteinExistence type="predicted"/>
<dbReference type="Gene3D" id="3.30.70.100">
    <property type="match status" value="1"/>
</dbReference>
<evidence type="ECO:0000259" key="1">
    <source>
        <dbReference type="Pfam" id="PF07978"/>
    </source>
</evidence>
<dbReference type="EMBL" id="CAOF01000137">
    <property type="protein sequence ID" value="CCO48075.1"/>
    <property type="molecule type" value="Genomic_DNA"/>
</dbReference>
<dbReference type="Proteomes" id="UP000018211">
    <property type="component" value="Unassembled WGS sequence"/>
</dbReference>
<dbReference type="Pfam" id="PF07978">
    <property type="entry name" value="NIPSNAP"/>
    <property type="match status" value="1"/>
</dbReference>
<protein>
    <submittedName>
        <fullName evidence="2">NIPSNAP family containing protein</fullName>
    </submittedName>
</protein>
<comment type="caution">
    <text evidence="2">The sequence shown here is derived from an EMBL/GenBank/DDBJ whole genome shotgun (WGS) entry which is preliminary data.</text>
</comment>
<sequence length="115" mass="13190">MTITCFIEYRIDPFKVSLFEQYAENWSKIIPECGGDLLGYFVPHEGTNYCAYGLISFPSLSEYEAYRKRLKESEQGKSNFNFAKDQQFIIEEKRTFLKVVSSTYKQAPNSLGGAA</sequence>
<evidence type="ECO:0000313" key="3">
    <source>
        <dbReference type="Proteomes" id="UP000018211"/>
    </source>
</evidence>
<dbReference type="InterPro" id="IPR011008">
    <property type="entry name" value="Dimeric_a/b-barrel"/>
</dbReference>
<dbReference type="AlphaFoldDB" id="A0AAV2VU02"/>
<dbReference type="RefSeq" id="WP_022560949.1">
    <property type="nucleotide sequence ID" value="NZ_LK391965.1"/>
</dbReference>
<accession>A0AAV2VU02</accession>
<organism evidence="2 3">
    <name type="scientific">Vibrio nigripulchritudo SOn1</name>
    <dbReference type="NCBI Taxonomy" id="1238450"/>
    <lineage>
        <taxon>Bacteria</taxon>
        <taxon>Pseudomonadati</taxon>
        <taxon>Pseudomonadota</taxon>
        <taxon>Gammaproteobacteria</taxon>
        <taxon>Vibrionales</taxon>
        <taxon>Vibrionaceae</taxon>
        <taxon>Vibrio</taxon>
    </lineage>
</organism>
<feature type="domain" description="NIPSNAP" evidence="1">
    <location>
        <begin position="6"/>
        <end position="101"/>
    </location>
</feature>
<dbReference type="SUPFAM" id="SSF54909">
    <property type="entry name" value="Dimeric alpha+beta barrel"/>
    <property type="match status" value="1"/>
</dbReference>
<name>A0AAV2VU02_9VIBR</name>
<evidence type="ECO:0000313" key="2">
    <source>
        <dbReference type="EMBL" id="CCO48075.1"/>
    </source>
</evidence>